<name>A0A9J6DWB4_RHIMP</name>
<sequence length="186" mass="21477">MNKTSEDHDSTALITTTSAISEDARKKSAFYNNGKQFIHKKDAAPCQAEVHRNTEPAESLEAKMTELRSILREERINGEREQSDNAIKITELLFLLSEERQNREKLVYQLKKIMRKAAQAVLVEQDESQEQKLNEELYEVRKLLTAAEEMLWQAASLVPNMQQKILEERHHGEFIQGLKQPDDIAE</sequence>
<organism evidence="1 2">
    <name type="scientific">Rhipicephalus microplus</name>
    <name type="common">Cattle tick</name>
    <name type="synonym">Boophilus microplus</name>
    <dbReference type="NCBI Taxonomy" id="6941"/>
    <lineage>
        <taxon>Eukaryota</taxon>
        <taxon>Metazoa</taxon>
        <taxon>Ecdysozoa</taxon>
        <taxon>Arthropoda</taxon>
        <taxon>Chelicerata</taxon>
        <taxon>Arachnida</taxon>
        <taxon>Acari</taxon>
        <taxon>Parasitiformes</taxon>
        <taxon>Ixodida</taxon>
        <taxon>Ixodoidea</taxon>
        <taxon>Ixodidae</taxon>
        <taxon>Rhipicephalinae</taxon>
        <taxon>Rhipicephalus</taxon>
        <taxon>Boophilus</taxon>
    </lineage>
</organism>
<dbReference type="EMBL" id="JABSTU010000007">
    <property type="protein sequence ID" value="KAH8026170.1"/>
    <property type="molecule type" value="Genomic_DNA"/>
</dbReference>
<dbReference type="Proteomes" id="UP000821866">
    <property type="component" value="Unassembled WGS sequence"/>
</dbReference>
<evidence type="ECO:0000313" key="2">
    <source>
        <dbReference type="Proteomes" id="UP000821866"/>
    </source>
</evidence>
<dbReference type="AlphaFoldDB" id="A0A9J6DWB4"/>
<gene>
    <name evidence="1" type="ORF">HPB51_016773</name>
</gene>
<proteinExistence type="predicted"/>
<comment type="caution">
    <text evidence="1">The sequence shown here is derived from an EMBL/GenBank/DDBJ whole genome shotgun (WGS) entry which is preliminary data.</text>
</comment>
<keyword evidence="2" id="KW-1185">Reference proteome</keyword>
<reference evidence="1" key="2">
    <citation type="submission" date="2021-09" db="EMBL/GenBank/DDBJ databases">
        <authorList>
            <person name="Jia N."/>
            <person name="Wang J."/>
            <person name="Shi W."/>
            <person name="Du L."/>
            <person name="Sun Y."/>
            <person name="Zhan W."/>
            <person name="Jiang J."/>
            <person name="Wang Q."/>
            <person name="Zhang B."/>
            <person name="Ji P."/>
            <person name="Sakyi L.B."/>
            <person name="Cui X."/>
            <person name="Yuan T."/>
            <person name="Jiang B."/>
            <person name="Yang W."/>
            <person name="Lam T.T.-Y."/>
            <person name="Chang Q."/>
            <person name="Ding S."/>
            <person name="Wang X."/>
            <person name="Zhu J."/>
            <person name="Ruan X."/>
            <person name="Zhao L."/>
            <person name="Wei J."/>
            <person name="Que T."/>
            <person name="Du C."/>
            <person name="Cheng J."/>
            <person name="Dai P."/>
            <person name="Han X."/>
            <person name="Huang E."/>
            <person name="Gao Y."/>
            <person name="Liu J."/>
            <person name="Shao H."/>
            <person name="Ye R."/>
            <person name="Li L."/>
            <person name="Wei W."/>
            <person name="Wang X."/>
            <person name="Wang C."/>
            <person name="Huo Q."/>
            <person name="Li W."/>
            <person name="Guo W."/>
            <person name="Chen H."/>
            <person name="Chen S."/>
            <person name="Zhou L."/>
            <person name="Zhou L."/>
            <person name="Ni X."/>
            <person name="Tian J."/>
            <person name="Zhou Y."/>
            <person name="Sheng Y."/>
            <person name="Liu T."/>
            <person name="Pan Y."/>
            <person name="Xia L."/>
            <person name="Li J."/>
            <person name="Zhao F."/>
            <person name="Cao W."/>
        </authorList>
    </citation>
    <scope>NUCLEOTIDE SEQUENCE</scope>
    <source>
        <strain evidence="1">Rmic-2018</strain>
        <tissue evidence="1">Larvae</tissue>
    </source>
</reference>
<evidence type="ECO:0000313" key="1">
    <source>
        <dbReference type="EMBL" id="KAH8026170.1"/>
    </source>
</evidence>
<reference evidence="1" key="1">
    <citation type="journal article" date="2020" name="Cell">
        <title>Large-Scale Comparative Analyses of Tick Genomes Elucidate Their Genetic Diversity and Vector Capacities.</title>
        <authorList>
            <consortium name="Tick Genome and Microbiome Consortium (TIGMIC)"/>
            <person name="Jia N."/>
            <person name="Wang J."/>
            <person name="Shi W."/>
            <person name="Du L."/>
            <person name="Sun Y."/>
            <person name="Zhan W."/>
            <person name="Jiang J.F."/>
            <person name="Wang Q."/>
            <person name="Zhang B."/>
            <person name="Ji P."/>
            <person name="Bell-Sakyi L."/>
            <person name="Cui X.M."/>
            <person name="Yuan T.T."/>
            <person name="Jiang B.G."/>
            <person name="Yang W.F."/>
            <person name="Lam T.T."/>
            <person name="Chang Q.C."/>
            <person name="Ding S.J."/>
            <person name="Wang X.J."/>
            <person name="Zhu J.G."/>
            <person name="Ruan X.D."/>
            <person name="Zhao L."/>
            <person name="Wei J.T."/>
            <person name="Ye R.Z."/>
            <person name="Que T.C."/>
            <person name="Du C.H."/>
            <person name="Zhou Y.H."/>
            <person name="Cheng J.X."/>
            <person name="Dai P.F."/>
            <person name="Guo W.B."/>
            <person name="Han X.H."/>
            <person name="Huang E.J."/>
            <person name="Li L.F."/>
            <person name="Wei W."/>
            <person name="Gao Y.C."/>
            <person name="Liu J.Z."/>
            <person name="Shao H.Z."/>
            <person name="Wang X."/>
            <person name="Wang C.C."/>
            <person name="Yang T.C."/>
            <person name="Huo Q.B."/>
            <person name="Li W."/>
            <person name="Chen H.Y."/>
            <person name="Chen S.E."/>
            <person name="Zhou L.G."/>
            <person name="Ni X.B."/>
            <person name="Tian J.H."/>
            <person name="Sheng Y."/>
            <person name="Liu T."/>
            <person name="Pan Y.S."/>
            <person name="Xia L.Y."/>
            <person name="Li J."/>
            <person name="Zhao F."/>
            <person name="Cao W.C."/>
        </authorList>
    </citation>
    <scope>NUCLEOTIDE SEQUENCE</scope>
    <source>
        <strain evidence="1">Rmic-2018</strain>
    </source>
</reference>
<accession>A0A9J6DWB4</accession>
<protein>
    <submittedName>
        <fullName evidence="1">Uncharacterized protein</fullName>
    </submittedName>
</protein>